<dbReference type="Proteomes" id="UP001223978">
    <property type="component" value="Unassembled WGS sequence"/>
</dbReference>
<organism evidence="3 4">
    <name type="scientific">Streptomyces cavernicola</name>
    <dbReference type="NCBI Taxonomy" id="3043613"/>
    <lineage>
        <taxon>Bacteria</taxon>
        <taxon>Bacillati</taxon>
        <taxon>Actinomycetota</taxon>
        <taxon>Actinomycetes</taxon>
        <taxon>Kitasatosporales</taxon>
        <taxon>Streptomycetaceae</taxon>
        <taxon>Streptomyces</taxon>
    </lineage>
</organism>
<feature type="chain" id="PRO_5046196724" evidence="2">
    <location>
        <begin position="24"/>
        <end position="415"/>
    </location>
</feature>
<dbReference type="RefSeq" id="WP_282546166.1">
    <property type="nucleotide sequence ID" value="NZ_JASCIQ010000043.1"/>
</dbReference>
<protein>
    <submittedName>
        <fullName evidence="3">Pyroglutamyl peptidase</fullName>
    </submittedName>
</protein>
<reference evidence="3 4" key="1">
    <citation type="submission" date="2023-05" db="EMBL/GenBank/DDBJ databases">
        <title>Draft genome sequence of Streptomyces sp. B-S-A6 isolated from a cave soil in Thailand.</title>
        <authorList>
            <person name="Chamroensaksri N."/>
            <person name="Muangham S."/>
        </authorList>
    </citation>
    <scope>NUCLEOTIDE SEQUENCE [LARGE SCALE GENOMIC DNA]</scope>
    <source>
        <strain evidence="3 4">B-S-A6</strain>
    </source>
</reference>
<feature type="region of interest" description="Disordered" evidence="1">
    <location>
        <begin position="318"/>
        <end position="341"/>
    </location>
</feature>
<sequence length="415" mass="45134">MSVIRMRLCAAVLALSSSLALGAAPEPAPAPASQPTVEEQRLDRAAPQEILRRGGFADAAPEFARALRAAGSYVEARRVVVRHGARLWERAVGRVQGRVPVADGELSRDDDRPLYWARLAMTRELRALDAEFELTEERREALLGELERASRGQDDIRYPDRGERKVLLTGFDPFTLDRDVRISNPSGAAALALDGTYVRTADGRRARVEVAVFPVRWQDFADGAVERALRAQLPRVDAFTTVSQGRVGRFDVERFNGAWRGGFPDNVNVSRTETVPVSDPATQPQWTRTTLPYERIVAADTGPFPVYDNTEVTEIPAGASEPVKRPDGPTEGSTARAGGGGDYLSNEIAYRATLLRDRLGLHELPGGHVHTPVLQFGAGNTDPASGTVTDPEFVRNRLAIVSQVRGIVSVAAAGR</sequence>
<dbReference type="EMBL" id="JASCIQ010000043">
    <property type="protein sequence ID" value="MDI3408258.1"/>
    <property type="molecule type" value="Genomic_DNA"/>
</dbReference>
<feature type="signal peptide" evidence="2">
    <location>
        <begin position="1"/>
        <end position="23"/>
    </location>
</feature>
<evidence type="ECO:0000313" key="4">
    <source>
        <dbReference type="Proteomes" id="UP001223978"/>
    </source>
</evidence>
<evidence type="ECO:0000313" key="3">
    <source>
        <dbReference type="EMBL" id="MDI3408258.1"/>
    </source>
</evidence>
<dbReference type="SUPFAM" id="SSF53182">
    <property type="entry name" value="Pyrrolidone carboxyl peptidase (pyroglutamate aminopeptidase)"/>
    <property type="match status" value="1"/>
</dbReference>
<name>A0ABT6SJ90_9ACTN</name>
<keyword evidence="4" id="KW-1185">Reference proteome</keyword>
<gene>
    <name evidence="3" type="ORF">QIS96_31120</name>
</gene>
<evidence type="ECO:0000256" key="2">
    <source>
        <dbReference type="SAM" id="SignalP"/>
    </source>
</evidence>
<keyword evidence="2" id="KW-0732">Signal</keyword>
<accession>A0ABT6SJ90</accession>
<evidence type="ECO:0000256" key="1">
    <source>
        <dbReference type="SAM" id="MobiDB-lite"/>
    </source>
</evidence>
<dbReference type="Gene3D" id="3.40.630.20">
    <property type="entry name" value="Peptidase C15, pyroglutamyl peptidase I-like"/>
    <property type="match status" value="1"/>
</dbReference>
<dbReference type="InterPro" id="IPR036440">
    <property type="entry name" value="Peptidase_C15-like_sf"/>
</dbReference>
<proteinExistence type="predicted"/>
<comment type="caution">
    <text evidence="3">The sequence shown here is derived from an EMBL/GenBank/DDBJ whole genome shotgun (WGS) entry which is preliminary data.</text>
</comment>